<dbReference type="Pfam" id="PF09768">
    <property type="entry name" value="Peptidase_M76"/>
    <property type="match status" value="1"/>
</dbReference>
<evidence type="ECO:0000256" key="2">
    <source>
        <dbReference type="ARBA" id="ARBA00022670"/>
    </source>
</evidence>
<keyword evidence="2 6" id="KW-0645">Protease</keyword>
<evidence type="ECO:0000256" key="4">
    <source>
        <dbReference type="ARBA" id="ARBA00022801"/>
    </source>
</evidence>
<keyword evidence="9" id="KW-1185">Reference proteome</keyword>
<protein>
    <recommendedName>
        <fullName evidence="6">Mitochondrial inner membrane protease ATP23</fullName>
        <ecNumber evidence="6">3.4.24.-</ecNumber>
    </recommendedName>
</protein>
<evidence type="ECO:0000256" key="1">
    <source>
        <dbReference type="ARBA" id="ARBA00009915"/>
    </source>
</evidence>
<evidence type="ECO:0000313" key="9">
    <source>
        <dbReference type="Proteomes" id="UP000678393"/>
    </source>
</evidence>
<dbReference type="GO" id="GO:0046872">
    <property type="term" value="F:metal ion binding"/>
    <property type="evidence" value="ECO:0007669"/>
    <property type="project" value="UniProtKB-KW"/>
</dbReference>
<keyword evidence="4 6" id="KW-0378">Hydrolase</keyword>
<dbReference type="GO" id="GO:0033615">
    <property type="term" value="P:mitochondrial proton-transporting ATP synthase complex assembly"/>
    <property type="evidence" value="ECO:0007669"/>
    <property type="project" value="TreeGrafter"/>
</dbReference>
<dbReference type="EMBL" id="CAJHNH020002057">
    <property type="protein sequence ID" value="CAG5125429.1"/>
    <property type="molecule type" value="Genomic_DNA"/>
</dbReference>
<dbReference type="GO" id="GO:0004222">
    <property type="term" value="F:metalloendopeptidase activity"/>
    <property type="evidence" value="ECO:0007669"/>
    <property type="project" value="InterPro"/>
</dbReference>
<dbReference type="EC" id="3.4.24.-" evidence="6"/>
<evidence type="ECO:0000256" key="7">
    <source>
        <dbReference type="SAM" id="MobiDB-lite"/>
    </source>
</evidence>
<dbReference type="PANTHER" id="PTHR21711">
    <property type="entry name" value="MITOCHONDRIAL INNER MEMBRANE PROTEASE"/>
    <property type="match status" value="1"/>
</dbReference>
<name>A0A8S3Z8F7_9EUPU</name>
<evidence type="ECO:0000256" key="3">
    <source>
        <dbReference type="ARBA" id="ARBA00022723"/>
    </source>
</evidence>
<dbReference type="Proteomes" id="UP000678393">
    <property type="component" value="Unassembled WGS sequence"/>
</dbReference>
<keyword evidence="5 6" id="KW-0482">Metalloprotease</keyword>
<dbReference type="AlphaFoldDB" id="A0A8S3Z8F7"/>
<evidence type="ECO:0000256" key="5">
    <source>
        <dbReference type="ARBA" id="ARBA00023049"/>
    </source>
</evidence>
<evidence type="ECO:0000256" key="6">
    <source>
        <dbReference type="RuleBase" id="RU364057"/>
    </source>
</evidence>
<reference evidence="8" key="1">
    <citation type="submission" date="2021-04" db="EMBL/GenBank/DDBJ databases">
        <authorList>
            <consortium name="Molecular Ecology Group"/>
        </authorList>
    </citation>
    <scope>NUCLEOTIDE SEQUENCE</scope>
</reference>
<gene>
    <name evidence="8" type="ORF">CUNI_LOCUS10987</name>
</gene>
<comment type="similarity">
    <text evidence="1 6">Belongs to the peptidase M76 family.</text>
</comment>
<dbReference type="GO" id="GO:0034982">
    <property type="term" value="P:mitochondrial protein processing"/>
    <property type="evidence" value="ECO:0007669"/>
    <property type="project" value="TreeGrafter"/>
</dbReference>
<proteinExistence type="inferred from homology"/>
<sequence length="258" mass="29549">MAASAKSPTDQDEKQTNENTNANAQKSEDTKEDFGYYFYPDRDKKKKKSFLERAWLREDVHHFKCETHVRSCMESNPKVKLLAGALESYGCPVDVKRHISCETCIRGVSGGFDPKSMQVVLCQNTIQNRDICCNIIGHELLHAFDFCRAKVDFTNLRHLACTEIRAANMFHCSLGASFASGEASFFNIKERHQLCVKNKALQSIRLVRNVTELEAMTVVDEVFDKCYNDTEPIGRRCFKNTGRAKRALEESRNYYDFD</sequence>
<dbReference type="OrthoDB" id="285308at2759"/>
<dbReference type="InterPro" id="IPR019165">
    <property type="entry name" value="Peptidase_M76_ATP23"/>
</dbReference>
<dbReference type="GO" id="GO:0005739">
    <property type="term" value="C:mitochondrion"/>
    <property type="evidence" value="ECO:0007669"/>
    <property type="project" value="GOC"/>
</dbReference>
<feature type="region of interest" description="Disordered" evidence="7">
    <location>
        <begin position="1"/>
        <end position="28"/>
    </location>
</feature>
<accession>A0A8S3Z8F7</accession>
<comment type="caution">
    <text evidence="8">The sequence shown here is derived from an EMBL/GenBank/DDBJ whole genome shotgun (WGS) entry which is preliminary data.</text>
</comment>
<dbReference type="PANTHER" id="PTHR21711:SF0">
    <property type="entry name" value="MITOCHONDRIAL INNER MEMBRANE PROTEASE ATP23 HOMOLOG"/>
    <property type="match status" value="1"/>
</dbReference>
<organism evidence="8 9">
    <name type="scientific">Candidula unifasciata</name>
    <dbReference type="NCBI Taxonomy" id="100452"/>
    <lineage>
        <taxon>Eukaryota</taxon>
        <taxon>Metazoa</taxon>
        <taxon>Spiralia</taxon>
        <taxon>Lophotrochozoa</taxon>
        <taxon>Mollusca</taxon>
        <taxon>Gastropoda</taxon>
        <taxon>Heterobranchia</taxon>
        <taxon>Euthyneura</taxon>
        <taxon>Panpulmonata</taxon>
        <taxon>Eupulmonata</taxon>
        <taxon>Stylommatophora</taxon>
        <taxon>Helicina</taxon>
        <taxon>Helicoidea</taxon>
        <taxon>Geomitridae</taxon>
        <taxon>Candidula</taxon>
    </lineage>
</organism>
<keyword evidence="3 6" id="KW-0479">Metal-binding</keyword>
<evidence type="ECO:0000313" key="8">
    <source>
        <dbReference type="EMBL" id="CAG5125429.1"/>
    </source>
</evidence>